<dbReference type="Proteomes" id="UP000000852">
    <property type="component" value="Chromosome"/>
</dbReference>
<dbReference type="PROSITE" id="PS51257">
    <property type="entry name" value="PROKAR_LIPOPROTEIN"/>
    <property type="match status" value="1"/>
</dbReference>
<evidence type="ECO:0000313" key="1">
    <source>
        <dbReference type="EMBL" id="ACU03134.1"/>
    </source>
</evidence>
<reference evidence="1 2" key="1">
    <citation type="journal article" date="2009" name="Stand. Genomic Sci.">
        <title>Complete genome sequence of Pedobacter heparinus type strain (HIM 762-3).</title>
        <authorList>
            <person name="Han C."/>
            <person name="Spring S."/>
            <person name="Lapidus A."/>
            <person name="Del Rio T.G."/>
            <person name="Tice H."/>
            <person name="Copeland A."/>
            <person name="Cheng J.F."/>
            <person name="Lucas S."/>
            <person name="Chen F."/>
            <person name="Nolan M."/>
            <person name="Bruce D."/>
            <person name="Goodwin L."/>
            <person name="Pitluck S."/>
            <person name="Ivanova N."/>
            <person name="Mavromatis K."/>
            <person name="Mikhailova N."/>
            <person name="Pati A."/>
            <person name="Chen A."/>
            <person name="Palaniappan K."/>
            <person name="Land M."/>
            <person name="Hauser L."/>
            <person name="Chang Y.J."/>
            <person name="Jeffries C.C."/>
            <person name="Saunders E."/>
            <person name="Chertkov O."/>
            <person name="Brettin T."/>
            <person name="Goker M."/>
            <person name="Rohde M."/>
            <person name="Bristow J."/>
            <person name="Eisen J.A."/>
            <person name="Markowitz V."/>
            <person name="Hugenholtz P."/>
            <person name="Kyrpides N.C."/>
            <person name="Klenk H.P."/>
            <person name="Detter J.C."/>
        </authorList>
    </citation>
    <scope>NUCLEOTIDE SEQUENCE [LARGE SCALE GENOMIC DNA]</scope>
    <source>
        <strain evidence="2">ATCC 13125 / DSM 2366 / CIP 104194 / JCM 7457 / NBRC 12017 / NCIMB 9290 / NRRL B-14731 / HIM 762-3</strain>
    </source>
</reference>
<proteinExistence type="predicted"/>
<dbReference type="AlphaFoldDB" id="C6Y2S1"/>
<dbReference type="KEGG" id="phe:Phep_0912"/>
<dbReference type="RefSeq" id="WP_012781078.1">
    <property type="nucleotide sequence ID" value="NC_013061.1"/>
</dbReference>
<gene>
    <name evidence="1" type="ordered locus">Phep_0912</name>
</gene>
<name>C6Y2S1_PEDHD</name>
<organism evidence="1 2">
    <name type="scientific">Pedobacter heparinus (strain ATCC 13125 / DSM 2366 / CIP 104194 / JCM 7457 / NBRC 12017 / NCIMB 9290 / NRRL B-14731 / HIM 762-3)</name>
    <dbReference type="NCBI Taxonomy" id="485917"/>
    <lineage>
        <taxon>Bacteria</taxon>
        <taxon>Pseudomonadati</taxon>
        <taxon>Bacteroidota</taxon>
        <taxon>Sphingobacteriia</taxon>
        <taxon>Sphingobacteriales</taxon>
        <taxon>Sphingobacteriaceae</taxon>
        <taxon>Pedobacter</taxon>
    </lineage>
</organism>
<evidence type="ECO:0000313" key="2">
    <source>
        <dbReference type="Proteomes" id="UP000000852"/>
    </source>
</evidence>
<keyword evidence="2" id="KW-1185">Reference proteome</keyword>
<dbReference type="OrthoDB" id="673785at2"/>
<protein>
    <submittedName>
        <fullName evidence="1">Uncharacterized protein</fullName>
    </submittedName>
</protein>
<sequence length="350" mass="39525">MKNKVILRLLLITTLVLLILACLYVFTDMPNKHNNGFSRNMLTSDLKVLKETDFVEPLNKIWSVSGNQIYLTGETPKSILMISKDLLKKDTIGINLTAPEDKLVPYTICVDTPFLYVHMNNLKSVIHGKYPDQKLNKRELKTQVFTKSVQVSPASMVIRTFDRFGKKQVFQKISTISGEVVKEADIVPGQGEDLGMASDGAMHYEKSTGTISYVEYFRNRFYLIDTNLNVKVSGKTIDTVAFIDVKKQMVDEGGGKSKIIPGKARVKVNKDSFMDGAYLYVVSAFRADNESRGDFNRYSVIDRYRLADGKYGSSFYVDKVKEKPFKSAIVSGDTLFTLYNGKMVLYKLPK</sequence>
<accession>C6Y2S1</accession>
<dbReference type="STRING" id="485917.Phep_0912"/>
<dbReference type="EMBL" id="CP001681">
    <property type="protein sequence ID" value="ACU03134.1"/>
    <property type="molecule type" value="Genomic_DNA"/>
</dbReference>
<dbReference type="eggNOG" id="ENOG5033469">
    <property type="taxonomic scope" value="Bacteria"/>
</dbReference>
<dbReference type="HOGENOM" id="CLU_042391_0_0_10"/>